<sequence length="319" mass="33755">MTEFTPAGSTPADSTPEPPGAAVDRTRVSDGATIRTNALGPEASLEERRRAALAGGDRPRRFGWWYACETFLHSMRAYGWTLVVGGIGSPLIYLLGLGLGLAAVIPVSVADGAAGPVSYVTFVAPALAVTAAVSVGMEEFTYPVMAGFKWRKTFFGIAASPLATRDIPAGLVLAVAMRMAFVTGAYYLITVAFGAVDRPLLGALSVLTGVLAGLAFGLPLLAYSASLREDRGQMALIQRFVFTPLFLFSGTFYPLATLPAWLQPIGWLSPVWHGAELGRFLTYGAPTTAWLVVVHLAVLALYAALGAVLAVRTFTRRLA</sequence>
<dbReference type="PANTHER" id="PTHR43229">
    <property type="entry name" value="NODULATION PROTEIN J"/>
    <property type="match status" value="1"/>
</dbReference>
<dbReference type="GO" id="GO:0140359">
    <property type="term" value="F:ABC-type transporter activity"/>
    <property type="evidence" value="ECO:0007669"/>
    <property type="project" value="InterPro"/>
</dbReference>
<evidence type="ECO:0000256" key="4">
    <source>
        <dbReference type="ARBA" id="ARBA00023136"/>
    </source>
</evidence>
<evidence type="ECO:0000256" key="5">
    <source>
        <dbReference type="ARBA" id="ARBA00023251"/>
    </source>
</evidence>
<feature type="region of interest" description="Disordered" evidence="7">
    <location>
        <begin position="1"/>
        <end position="27"/>
    </location>
</feature>
<dbReference type="InterPro" id="IPR013525">
    <property type="entry name" value="ABC2_TM"/>
</dbReference>
<dbReference type="RefSeq" id="WP_245866924.1">
    <property type="nucleotide sequence ID" value="NZ_PDJD01000001.1"/>
</dbReference>
<feature type="transmembrane region" description="Helical" evidence="6">
    <location>
        <begin position="236"/>
        <end position="262"/>
    </location>
</feature>
<reference evidence="9 10" key="1">
    <citation type="submission" date="2017-10" db="EMBL/GenBank/DDBJ databases">
        <title>Sequencing the genomes of 1000 actinobacteria strains.</title>
        <authorList>
            <person name="Klenk H.-P."/>
        </authorList>
    </citation>
    <scope>NUCLEOTIDE SEQUENCE [LARGE SCALE GENOMIC DNA]</scope>
    <source>
        <strain evidence="9 10">DSM 21801</strain>
    </source>
</reference>
<name>A0A2A9D1J1_9MICO</name>
<dbReference type="Pfam" id="PF01061">
    <property type="entry name" value="ABC2_membrane"/>
    <property type="match status" value="1"/>
</dbReference>
<evidence type="ECO:0000313" key="9">
    <source>
        <dbReference type="EMBL" id="PFG20251.1"/>
    </source>
</evidence>
<comment type="similarity">
    <text evidence="6">Belongs to the ABC-2 integral membrane protein family.</text>
</comment>
<comment type="caution">
    <text evidence="9">The sequence shown here is derived from an EMBL/GenBank/DDBJ whole genome shotgun (WGS) entry which is preliminary data.</text>
</comment>
<keyword evidence="2 6" id="KW-0812">Transmembrane</keyword>
<dbReference type="PANTHER" id="PTHR43229:SF2">
    <property type="entry name" value="NODULATION PROTEIN J"/>
    <property type="match status" value="1"/>
</dbReference>
<evidence type="ECO:0000256" key="1">
    <source>
        <dbReference type="ARBA" id="ARBA00004141"/>
    </source>
</evidence>
<feature type="transmembrane region" description="Helical" evidence="6">
    <location>
        <begin position="201"/>
        <end position="224"/>
    </location>
</feature>
<evidence type="ECO:0000256" key="3">
    <source>
        <dbReference type="ARBA" id="ARBA00022989"/>
    </source>
</evidence>
<dbReference type="AlphaFoldDB" id="A0A2A9D1J1"/>
<gene>
    <name evidence="9" type="ORF">ATL40_1848</name>
</gene>
<keyword evidence="6" id="KW-1003">Cell membrane</keyword>
<dbReference type="InterPro" id="IPR051784">
    <property type="entry name" value="Nod_factor_ABC_transporter"/>
</dbReference>
<evidence type="ECO:0000256" key="7">
    <source>
        <dbReference type="SAM" id="MobiDB-lite"/>
    </source>
</evidence>
<comment type="subcellular location">
    <subcellularLocation>
        <location evidence="6">Cell membrane</location>
        <topology evidence="6">Multi-pass membrane protein</topology>
    </subcellularLocation>
    <subcellularLocation>
        <location evidence="1">Membrane</location>
        <topology evidence="1">Multi-pass membrane protein</topology>
    </subcellularLocation>
</comment>
<dbReference type="InterPro" id="IPR000412">
    <property type="entry name" value="ABC_2_transport"/>
</dbReference>
<dbReference type="Proteomes" id="UP000224915">
    <property type="component" value="Unassembled WGS sequence"/>
</dbReference>
<dbReference type="PROSITE" id="PS51012">
    <property type="entry name" value="ABC_TM2"/>
    <property type="match status" value="1"/>
</dbReference>
<evidence type="ECO:0000313" key="10">
    <source>
        <dbReference type="Proteomes" id="UP000224915"/>
    </source>
</evidence>
<feature type="transmembrane region" description="Helical" evidence="6">
    <location>
        <begin position="169"/>
        <end position="189"/>
    </location>
</feature>
<keyword evidence="5" id="KW-0046">Antibiotic resistance</keyword>
<organism evidence="9 10">
    <name type="scientific">Serinibacter salmoneus</name>
    <dbReference type="NCBI Taxonomy" id="556530"/>
    <lineage>
        <taxon>Bacteria</taxon>
        <taxon>Bacillati</taxon>
        <taxon>Actinomycetota</taxon>
        <taxon>Actinomycetes</taxon>
        <taxon>Micrococcales</taxon>
        <taxon>Beutenbergiaceae</taxon>
        <taxon>Serinibacter</taxon>
    </lineage>
</organism>
<accession>A0A2A9D1J1</accession>
<keyword evidence="10" id="KW-1185">Reference proteome</keyword>
<protein>
    <recommendedName>
        <fullName evidence="6">Transport permease protein</fullName>
    </recommendedName>
</protein>
<evidence type="ECO:0000256" key="6">
    <source>
        <dbReference type="RuleBase" id="RU361157"/>
    </source>
</evidence>
<keyword evidence="4 6" id="KW-0472">Membrane</keyword>
<dbReference type="GO" id="GO:0043190">
    <property type="term" value="C:ATP-binding cassette (ABC) transporter complex"/>
    <property type="evidence" value="ECO:0007669"/>
    <property type="project" value="InterPro"/>
</dbReference>
<feature type="domain" description="ABC transmembrane type-2" evidence="8">
    <location>
        <begin position="81"/>
        <end position="317"/>
    </location>
</feature>
<evidence type="ECO:0000256" key="2">
    <source>
        <dbReference type="ARBA" id="ARBA00022692"/>
    </source>
</evidence>
<feature type="transmembrane region" description="Helical" evidence="6">
    <location>
        <begin position="80"/>
        <end position="105"/>
    </location>
</feature>
<dbReference type="EMBL" id="PDJD01000001">
    <property type="protein sequence ID" value="PFG20251.1"/>
    <property type="molecule type" value="Genomic_DNA"/>
</dbReference>
<keyword evidence="6" id="KW-0813">Transport</keyword>
<dbReference type="GO" id="GO:0046677">
    <property type="term" value="P:response to antibiotic"/>
    <property type="evidence" value="ECO:0007669"/>
    <property type="project" value="UniProtKB-KW"/>
</dbReference>
<feature type="transmembrane region" description="Helical" evidence="6">
    <location>
        <begin position="289"/>
        <end position="311"/>
    </location>
</feature>
<dbReference type="PRINTS" id="PR00164">
    <property type="entry name" value="ABC2TRNSPORT"/>
</dbReference>
<dbReference type="InterPro" id="IPR047817">
    <property type="entry name" value="ABC2_TM_bact-type"/>
</dbReference>
<evidence type="ECO:0000259" key="8">
    <source>
        <dbReference type="PROSITE" id="PS51012"/>
    </source>
</evidence>
<feature type="transmembrane region" description="Helical" evidence="6">
    <location>
        <begin position="117"/>
        <end position="137"/>
    </location>
</feature>
<proteinExistence type="inferred from homology"/>
<keyword evidence="3 6" id="KW-1133">Transmembrane helix</keyword>